<dbReference type="AlphaFoldDB" id="A0A6J7D7H5"/>
<dbReference type="PANTHER" id="PTHR33284">
    <property type="entry name" value="RIBOSOMAL PROTEIN L25/GLN-TRNA SYNTHETASE, ANTI-CODON-BINDING DOMAIN-CONTAINING PROTEIN"/>
    <property type="match status" value="1"/>
</dbReference>
<keyword evidence="3" id="KW-0689">Ribosomal protein</keyword>
<organism evidence="8">
    <name type="scientific">freshwater metagenome</name>
    <dbReference type="NCBI Taxonomy" id="449393"/>
    <lineage>
        <taxon>unclassified sequences</taxon>
        <taxon>metagenomes</taxon>
        <taxon>ecological metagenomes</taxon>
    </lineage>
</organism>
<feature type="domain" description="Large ribosomal subunit protein bL25 beta" evidence="7">
    <location>
        <begin position="102"/>
        <end position="181"/>
    </location>
</feature>
<evidence type="ECO:0000313" key="8">
    <source>
        <dbReference type="EMBL" id="CAB4864944.1"/>
    </source>
</evidence>
<dbReference type="InterPro" id="IPR020930">
    <property type="entry name" value="Ribosomal_uL5_bac-type"/>
</dbReference>
<dbReference type="InterPro" id="IPR037121">
    <property type="entry name" value="Ribosomal_bL25_C"/>
</dbReference>
<keyword evidence="1" id="KW-0699">rRNA-binding</keyword>
<dbReference type="CDD" id="cd00495">
    <property type="entry name" value="Ribosomal_L25_TL5_CTC"/>
    <property type="match status" value="1"/>
</dbReference>
<dbReference type="NCBIfam" id="NF004612">
    <property type="entry name" value="PRK05943.1"/>
    <property type="match status" value="1"/>
</dbReference>
<dbReference type="SUPFAM" id="SSF50715">
    <property type="entry name" value="Ribosomal protein L25-like"/>
    <property type="match status" value="1"/>
</dbReference>
<dbReference type="InterPro" id="IPR001021">
    <property type="entry name" value="Ribosomal_bL25_long"/>
</dbReference>
<protein>
    <submittedName>
        <fullName evidence="8">Unannotated protein</fullName>
    </submittedName>
</protein>
<proteinExistence type="inferred from homology"/>
<evidence type="ECO:0000256" key="5">
    <source>
        <dbReference type="SAM" id="MobiDB-lite"/>
    </source>
</evidence>
<gene>
    <name evidence="8" type="ORF">UFOPK3376_00485</name>
</gene>
<name>A0A6J7D7H5_9ZZZZ</name>
<dbReference type="PANTHER" id="PTHR33284:SF1">
    <property type="entry name" value="RIBOSOMAL PROTEIN L25_GLN-TRNA SYNTHETASE, ANTI-CODON-BINDING DOMAIN-CONTAINING PROTEIN"/>
    <property type="match status" value="1"/>
</dbReference>
<dbReference type="GO" id="GO:0008097">
    <property type="term" value="F:5S rRNA binding"/>
    <property type="evidence" value="ECO:0007669"/>
    <property type="project" value="InterPro"/>
</dbReference>
<accession>A0A6J7D7H5</accession>
<feature type="region of interest" description="Disordered" evidence="5">
    <location>
        <begin position="1"/>
        <end position="20"/>
    </location>
</feature>
<dbReference type="InterPro" id="IPR020056">
    <property type="entry name" value="Rbsml_bL25/Gln-tRNA_synth_N"/>
</dbReference>
<dbReference type="HAMAP" id="MF_01334">
    <property type="entry name" value="Ribosomal_bL25_CTC"/>
    <property type="match status" value="1"/>
</dbReference>
<dbReference type="Gene3D" id="2.40.240.10">
    <property type="entry name" value="Ribosomal Protein L25, Chain P"/>
    <property type="match status" value="1"/>
</dbReference>
<dbReference type="GO" id="GO:0006412">
    <property type="term" value="P:translation"/>
    <property type="evidence" value="ECO:0007669"/>
    <property type="project" value="InterPro"/>
</dbReference>
<sequence>MSQTTLVASTGREIGSPASRRLRATDQIPGVLYGQGMTPVSVAVARRDLRVALSGPAGFNTVLQLEVDGKVYPAVIKDVQRHPVKRNVSHVDFLQVNMSEMLTVSVPLHITGEAKAVLNEGGLVDPSVDTIDVECTPGNMPNEFIVDVSNMQPGDVIRLSSLVMPKGVTALGDPEMAIVTAIHGSQAEAPGAATPAASPAAE</sequence>
<dbReference type="GO" id="GO:0022625">
    <property type="term" value="C:cytosolic large ribosomal subunit"/>
    <property type="evidence" value="ECO:0007669"/>
    <property type="project" value="TreeGrafter"/>
</dbReference>
<keyword evidence="4" id="KW-0687">Ribonucleoprotein</keyword>
<evidence type="ECO:0000256" key="4">
    <source>
        <dbReference type="ARBA" id="ARBA00023274"/>
    </source>
</evidence>
<evidence type="ECO:0000256" key="1">
    <source>
        <dbReference type="ARBA" id="ARBA00022730"/>
    </source>
</evidence>
<dbReference type="Gene3D" id="2.170.120.20">
    <property type="entry name" value="Ribosomal protein L25, beta domain"/>
    <property type="match status" value="1"/>
</dbReference>
<evidence type="ECO:0000256" key="3">
    <source>
        <dbReference type="ARBA" id="ARBA00022980"/>
    </source>
</evidence>
<dbReference type="InterPro" id="IPR011035">
    <property type="entry name" value="Ribosomal_bL25/Gln-tRNA_synth"/>
</dbReference>
<keyword evidence="2" id="KW-0694">RNA-binding</keyword>
<evidence type="ECO:0000259" key="7">
    <source>
        <dbReference type="Pfam" id="PF14693"/>
    </source>
</evidence>
<dbReference type="GO" id="GO:0003735">
    <property type="term" value="F:structural constituent of ribosome"/>
    <property type="evidence" value="ECO:0007669"/>
    <property type="project" value="InterPro"/>
</dbReference>
<dbReference type="Pfam" id="PF01386">
    <property type="entry name" value="Ribosomal_L25p"/>
    <property type="match status" value="1"/>
</dbReference>
<feature type="domain" description="Large ribosomal subunit protein bL25 L25" evidence="6">
    <location>
        <begin position="12"/>
        <end position="93"/>
    </location>
</feature>
<dbReference type="InterPro" id="IPR029751">
    <property type="entry name" value="Ribosomal_L25_dom"/>
</dbReference>
<evidence type="ECO:0000256" key="2">
    <source>
        <dbReference type="ARBA" id="ARBA00022884"/>
    </source>
</evidence>
<dbReference type="NCBIfam" id="TIGR00731">
    <property type="entry name" value="bL25_bact_ctc"/>
    <property type="match status" value="1"/>
</dbReference>
<reference evidence="8" key="1">
    <citation type="submission" date="2020-05" db="EMBL/GenBank/DDBJ databases">
        <authorList>
            <person name="Chiriac C."/>
            <person name="Salcher M."/>
            <person name="Ghai R."/>
            <person name="Kavagutti S V."/>
        </authorList>
    </citation>
    <scope>NUCLEOTIDE SEQUENCE</scope>
</reference>
<evidence type="ECO:0000259" key="6">
    <source>
        <dbReference type="Pfam" id="PF01386"/>
    </source>
</evidence>
<dbReference type="EMBL" id="CAFBLP010000008">
    <property type="protein sequence ID" value="CAB4864944.1"/>
    <property type="molecule type" value="Genomic_DNA"/>
</dbReference>
<dbReference type="InterPro" id="IPR020057">
    <property type="entry name" value="Ribosomal_bL25_b-dom"/>
</dbReference>
<dbReference type="Pfam" id="PF14693">
    <property type="entry name" value="Ribosomal_TL5_C"/>
    <property type="match status" value="1"/>
</dbReference>